<evidence type="ECO:0000313" key="5">
    <source>
        <dbReference type="EMBL" id="CQD02535.1"/>
    </source>
</evidence>
<evidence type="ECO:0000256" key="3">
    <source>
        <dbReference type="ARBA" id="ARBA00023163"/>
    </source>
</evidence>
<dbReference type="SUPFAM" id="SSF46689">
    <property type="entry name" value="Homeodomain-like"/>
    <property type="match status" value="1"/>
</dbReference>
<dbReference type="EMBL" id="CTEC01000001">
    <property type="protein sequence ID" value="CQD02535.1"/>
    <property type="molecule type" value="Genomic_DNA"/>
</dbReference>
<dbReference type="GO" id="GO:0003700">
    <property type="term" value="F:DNA-binding transcription factor activity"/>
    <property type="evidence" value="ECO:0007669"/>
    <property type="project" value="TreeGrafter"/>
</dbReference>
<dbReference type="PANTHER" id="PTHR30055:SF234">
    <property type="entry name" value="HTH-TYPE TRANSCRIPTIONAL REGULATOR BETI"/>
    <property type="match status" value="1"/>
</dbReference>
<sequence length="202" mass="21309">MGSSPASSATETPSGGVREARRLETRARLFDAALAEIGQSGLAAADVSAIAATAGVARGTFYFHFPTKEHVLAELERDEEARIVSELGAAEGDLASILSEIVRHVLDAESRLGAAIFRDMLGLHFSSSRPVEDELAQHPLAEFLIDVISGARDAGQVSASADATELAVFFLTGLFALLATGSHDPALLSRYVSTIVKGMEKR</sequence>
<dbReference type="SUPFAM" id="SSF48498">
    <property type="entry name" value="Tetracyclin repressor-like, C-terminal domain"/>
    <property type="match status" value="1"/>
</dbReference>
<evidence type="ECO:0000256" key="1">
    <source>
        <dbReference type="ARBA" id="ARBA00023015"/>
    </source>
</evidence>
<keyword evidence="3" id="KW-0804">Transcription</keyword>
<dbReference type="AlphaFoldDB" id="A0A0U1CV55"/>
<dbReference type="PRINTS" id="PR00455">
    <property type="entry name" value="HTHTETR"/>
</dbReference>
<dbReference type="Gene3D" id="1.10.357.10">
    <property type="entry name" value="Tetracycline Repressor, domain 2"/>
    <property type="match status" value="1"/>
</dbReference>
<keyword evidence="1" id="KW-0805">Transcription regulation</keyword>
<dbReference type="PROSITE" id="PS50977">
    <property type="entry name" value="HTH_TETR_2"/>
    <property type="match status" value="1"/>
</dbReference>
<dbReference type="STRING" id="761804.BN000_00276"/>
<dbReference type="RefSeq" id="WP_085239640.1">
    <property type="nucleotide sequence ID" value="NZ_CTEC01000001.1"/>
</dbReference>
<dbReference type="OrthoDB" id="4544397at2"/>
<dbReference type="InterPro" id="IPR001647">
    <property type="entry name" value="HTH_TetR"/>
</dbReference>
<reference evidence="6" key="1">
    <citation type="submission" date="2015-03" db="EMBL/GenBank/DDBJ databases">
        <authorList>
            <person name="Urmite Genomes"/>
        </authorList>
    </citation>
    <scope>NUCLEOTIDE SEQUENCE [LARGE SCALE GENOMIC DNA]</scope>
    <source>
        <strain evidence="6">CSUR P1344</strain>
    </source>
</reference>
<dbReference type="InterPro" id="IPR036271">
    <property type="entry name" value="Tet_transcr_reg_TetR-rel_C_sf"/>
</dbReference>
<accession>A0A0U1CV55</accession>
<organism evidence="5 6">
    <name type="scientific">Mycobacterium europaeum</name>
    <dbReference type="NCBI Taxonomy" id="761804"/>
    <lineage>
        <taxon>Bacteria</taxon>
        <taxon>Bacillati</taxon>
        <taxon>Actinomycetota</taxon>
        <taxon>Actinomycetes</taxon>
        <taxon>Mycobacteriales</taxon>
        <taxon>Mycobacteriaceae</taxon>
        <taxon>Mycobacterium</taxon>
        <taxon>Mycobacterium simiae complex</taxon>
    </lineage>
</organism>
<keyword evidence="6" id="KW-1185">Reference proteome</keyword>
<evidence type="ECO:0000256" key="4">
    <source>
        <dbReference type="SAM" id="MobiDB-lite"/>
    </source>
</evidence>
<evidence type="ECO:0000256" key="2">
    <source>
        <dbReference type="ARBA" id="ARBA00023125"/>
    </source>
</evidence>
<dbReference type="Pfam" id="PF00440">
    <property type="entry name" value="TetR_N"/>
    <property type="match status" value="1"/>
</dbReference>
<dbReference type="Proteomes" id="UP000199601">
    <property type="component" value="Unassembled WGS sequence"/>
</dbReference>
<feature type="compositionally biased region" description="Low complexity" evidence="4">
    <location>
        <begin position="1"/>
        <end position="15"/>
    </location>
</feature>
<keyword evidence="2" id="KW-0238">DNA-binding</keyword>
<proteinExistence type="predicted"/>
<name>A0A0U1CV55_9MYCO</name>
<dbReference type="PANTHER" id="PTHR30055">
    <property type="entry name" value="HTH-TYPE TRANSCRIPTIONAL REGULATOR RUTR"/>
    <property type="match status" value="1"/>
</dbReference>
<protein>
    <submittedName>
        <fullName evidence="5">TetR family transcriptional regulator</fullName>
    </submittedName>
</protein>
<evidence type="ECO:0000313" key="6">
    <source>
        <dbReference type="Proteomes" id="UP000199601"/>
    </source>
</evidence>
<feature type="region of interest" description="Disordered" evidence="4">
    <location>
        <begin position="1"/>
        <end position="20"/>
    </location>
</feature>
<dbReference type="InterPro" id="IPR009057">
    <property type="entry name" value="Homeodomain-like_sf"/>
</dbReference>
<dbReference type="InterPro" id="IPR050109">
    <property type="entry name" value="HTH-type_TetR-like_transc_reg"/>
</dbReference>
<dbReference type="GO" id="GO:0000976">
    <property type="term" value="F:transcription cis-regulatory region binding"/>
    <property type="evidence" value="ECO:0007669"/>
    <property type="project" value="TreeGrafter"/>
</dbReference>
<gene>
    <name evidence="5" type="ORF">BN000_00276</name>
</gene>